<evidence type="ECO:0000313" key="2">
    <source>
        <dbReference type="EMBL" id="MDP0400386.1"/>
    </source>
</evidence>
<protein>
    <submittedName>
        <fullName evidence="2">Bifunctional DNA primase/polymerase</fullName>
    </submittedName>
</protein>
<feature type="domain" description="DNA primase/polymerase bifunctional N-terminal" evidence="1">
    <location>
        <begin position="7"/>
        <end position="163"/>
    </location>
</feature>
<dbReference type="CDD" id="cd04859">
    <property type="entry name" value="Prim_Pol"/>
    <property type="match status" value="1"/>
</dbReference>
<dbReference type="InterPro" id="IPR015330">
    <property type="entry name" value="DNA_primase/pol_bifunc_N"/>
</dbReference>
<evidence type="ECO:0000259" key="1">
    <source>
        <dbReference type="SMART" id="SM00943"/>
    </source>
</evidence>
<accession>A0AA90SSZ7</accession>
<comment type="caution">
    <text evidence="2">The sequence shown here is derived from an EMBL/GenBank/DDBJ whole genome shotgun (WGS) entry which is preliminary data.</text>
</comment>
<dbReference type="RefSeq" id="WP_305112787.1">
    <property type="nucleotide sequence ID" value="NZ_JAUTIX010000009.1"/>
</dbReference>
<keyword evidence="3" id="KW-1185">Reference proteome</keyword>
<sequence length="757" mass="82807">MDLPAAALAYAEAGWFVFPLAPGTKHQPVVKFSTESSRDPDQIRKWWTENPDYGIGLHVGRSGLVVFDVDRSSLDELPPDMAEALAQGAHQSSRQGVGDRGHYVFANGGTQFSNKAKAFGPYGEVRGKNGFIVAAPTPHVKASDGGGYRWMSAGPVPELPVYLRALLDYTMQHAPDDEAPALTDAELGAFMEVPEHNQRDRPGRIAGPRNWFREQVEAGVSIHVTILDALCWALREVRAGAYSVVDVMAEFQTDFHEAFTWPSRSASDRDRPGSNEFMAALAWAAAQVKDEDPEALRQRMDRDDPANAVIDEEAFWTARPELTQLRDFARSRRVGPWSMFGCVLARAVAVIPPSVVLPALVGDHAGLNLFTAIVAPSGGGKGSSEAAAKAFLITDPAVHKATPGSGEGLVREYAYKKKSEQIDLRNSVMYSVAEIDSLAALQARSGATLGGELRKAWMSEMLGFGYKAEENRYRLEDHRYRMSMVAGVQPERSHTLFDDADGGTPQRFLWFDTVDPHRRRGARTTSPGPLKLPRWPDGVLVTEADDRQADKTAGDDGETTYSFDALNLRLGSPADPDSLHVLDIPQCVVDVVDAEIDAKLDGKVPAGGKLDSHGTLMRIKVAAVLMWLNGRTDAITEEDWELASVVKSMSDRTRARAIGVLRDRADEANAARGRADGKREVAKAGEVDEVRMQRALDGVRRHAQKAGRISRKALRTRLRAELRDYLDDAVDRLVEAGVIACEEGAQGSYEVVFKEVG</sequence>
<proteinExistence type="predicted"/>
<name>A0AA90SSZ7_9ACTN</name>
<dbReference type="SMART" id="SM00943">
    <property type="entry name" value="Prim-Pol"/>
    <property type="match status" value="1"/>
</dbReference>
<reference evidence="2" key="1">
    <citation type="submission" date="2023-08" db="EMBL/GenBank/DDBJ databases">
        <title>The draft genome of Tsukamurella strandjordii strain 050030.</title>
        <authorList>
            <person name="Zhao F."/>
            <person name="Feng Y."/>
            <person name="Zong Z."/>
        </authorList>
    </citation>
    <scope>NUCLEOTIDE SEQUENCE</scope>
    <source>
        <strain evidence="2">050030</strain>
    </source>
</reference>
<dbReference type="Proteomes" id="UP001178281">
    <property type="component" value="Unassembled WGS sequence"/>
</dbReference>
<dbReference type="AlphaFoldDB" id="A0AA90SSZ7"/>
<organism evidence="2 3">
    <name type="scientific">Tsukamurella strandjordii</name>
    <dbReference type="NCBI Taxonomy" id="147577"/>
    <lineage>
        <taxon>Bacteria</taxon>
        <taxon>Bacillati</taxon>
        <taxon>Actinomycetota</taxon>
        <taxon>Actinomycetes</taxon>
        <taxon>Mycobacteriales</taxon>
        <taxon>Tsukamurellaceae</taxon>
        <taxon>Tsukamurella</taxon>
    </lineage>
</organism>
<dbReference type="Pfam" id="PF09250">
    <property type="entry name" value="Prim-Pol"/>
    <property type="match status" value="1"/>
</dbReference>
<dbReference type="SUPFAM" id="SSF56747">
    <property type="entry name" value="Prim-pol domain"/>
    <property type="match status" value="1"/>
</dbReference>
<evidence type="ECO:0000313" key="3">
    <source>
        <dbReference type="Proteomes" id="UP001178281"/>
    </source>
</evidence>
<gene>
    <name evidence="2" type="ORF">Q7X28_20910</name>
</gene>
<dbReference type="EMBL" id="JAUTIX010000009">
    <property type="protein sequence ID" value="MDP0400386.1"/>
    <property type="molecule type" value="Genomic_DNA"/>
</dbReference>